<dbReference type="KEGG" id="lgi:LOTGIDRAFT_238704"/>
<proteinExistence type="predicted"/>
<name>V4B0Q6_LOTGI</name>
<dbReference type="EMBL" id="KB200907">
    <property type="protein sequence ID" value="ESO99801.1"/>
    <property type="molecule type" value="Genomic_DNA"/>
</dbReference>
<keyword evidence="4" id="KW-1185">Reference proteome</keyword>
<keyword evidence="1" id="KW-0472">Membrane</keyword>
<reference evidence="3 4" key="1">
    <citation type="journal article" date="2013" name="Nature">
        <title>Insights into bilaterian evolution from three spiralian genomes.</title>
        <authorList>
            <person name="Simakov O."/>
            <person name="Marletaz F."/>
            <person name="Cho S.J."/>
            <person name="Edsinger-Gonzales E."/>
            <person name="Havlak P."/>
            <person name="Hellsten U."/>
            <person name="Kuo D.H."/>
            <person name="Larsson T."/>
            <person name="Lv J."/>
            <person name="Arendt D."/>
            <person name="Savage R."/>
            <person name="Osoegawa K."/>
            <person name="de Jong P."/>
            <person name="Grimwood J."/>
            <person name="Chapman J.A."/>
            <person name="Shapiro H."/>
            <person name="Aerts A."/>
            <person name="Otillar R.P."/>
            <person name="Terry A.Y."/>
            <person name="Boore J.L."/>
            <person name="Grigoriev I.V."/>
            <person name="Lindberg D.R."/>
            <person name="Seaver E.C."/>
            <person name="Weisblat D.A."/>
            <person name="Putnam N.H."/>
            <person name="Rokhsar D.S."/>
        </authorList>
    </citation>
    <scope>NUCLEOTIDE SEQUENCE [LARGE SCALE GENOMIC DNA]</scope>
</reference>
<dbReference type="HOGENOM" id="CLU_1333262_0_0_1"/>
<dbReference type="Proteomes" id="UP000030746">
    <property type="component" value="Unassembled WGS sequence"/>
</dbReference>
<keyword evidence="1" id="KW-1133">Transmembrane helix</keyword>
<sequence length="206" mass="22297">MMFILAFFAALGMVVNGQIDVTGCATFTAELGQCKTNHQVTGSETLVIDNYLKFYTTSTSVICADNFSAQLECAITAYINCGNEISIEVVAEPATYKRSLKEVCDSKEDYKADCISVSFDTCVKANLDTPGANTTAEDSKKYYCTLFDQAINCTDTDAGVSGCEKPNTKTILKDVLTDLKPQACGTTTIILTTSLLVFSLVFSLFF</sequence>
<evidence type="ECO:0000313" key="4">
    <source>
        <dbReference type="Proteomes" id="UP000030746"/>
    </source>
</evidence>
<feature type="chain" id="PRO_5004716497" evidence="2">
    <location>
        <begin position="18"/>
        <end position="206"/>
    </location>
</feature>
<feature type="transmembrane region" description="Helical" evidence="1">
    <location>
        <begin position="185"/>
        <end position="205"/>
    </location>
</feature>
<evidence type="ECO:0000256" key="2">
    <source>
        <dbReference type="SAM" id="SignalP"/>
    </source>
</evidence>
<dbReference type="RefSeq" id="XP_009049512.1">
    <property type="nucleotide sequence ID" value="XM_009051264.1"/>
</dbReference>
<accession>V4B0Q6</accession>
<feature type="signal peptide" evidence="2">
    <location>
        <begin position="1"/>
        <end position="17"/>
    </location>
</feature>
<protein>
    <submittedName>
        <fullName evidence="3">Uncharacterized protein</fullName>
    </submittedName>
</protein>
<dbReference type="AlphaFoldDB" id="V4B0Q6"/>
<dbReference type="GeneID" id="20250839"/>
<dbReference type="CTD" id="20250839"/>
<keyword evidence="2" id="KW-0732">Signal</keyword>
<keyword evidence="1" id="KW-0812">Transmembrane</keyword>
<gene>
    <name evidence="3" type="ORF">LOTGIDRAFT_238704</name>
</gene>
<evidence type="ECO:0000313" key="3">
    <source>
        <dbReference type="EMBL" id="ESO99801.1"/>
    </source>
</evidence>
<evidence type="ECO:0000256" key="1">
    <source>
        <dbReference type="SAM" id="Phobius"/>
    </source>
</evidence>
<organism evidence="3 4">
    <name type="scientific">Lottia gigantea</name>
    <name type="common">Giant owl limpet</name>
    <dbReference type="NCBI Taxonomy" id="225164"/>
    <lineage>
        <taxon>Eukaryota</taxon>
        <taxon>Metazoa</taxon>
        <taxon>Spiralia</taxon>
        <taxon>Lophotrochozoa</taxon>
        <taxon>Mollusca</taxon>
        <taxon>Gastropoda</taxon>
        <taxon>Patellogastropoda</taxon>
        <taxon>Lottioidea</taxon>
        <taxon>Lottiidae</taxon>
        <taxon>Lottia</taxon>
    </lineage>
</organism>